<feature type="transmembrane region" description="Helical" evidence="9">
    <location>
        <begin position="543"/>
        <end position="562"/>
    </location>
</feature>
<accession>A0AAV2JX39</accession>
<dbReference type="EMBL" id="OZ035836">
    <property type="protein sequence ID" value="CAL1580107.1"/>
    <property type="molecule type" value="Genomic_DNA"/>
</dbReference>
<proteinExistence type="predicted"/>
<dbReference type="Gene3D" id="4.10.830.40">
    <property type="match status" value="1"/>
</dbReference>
<feature type="compositionally biased region" description="Low complexity" evidence="8">
    <location>
        <begin position="212"/>
        <end position="227"/>
    </location>
</feature>
<dbReference type="InterPro" id="IPR013320">
    <property type="entry name" value="ConA-like_dom_sf"/>
</dbReference>
<feature type="region of interest" description="Disordered" evidence="8">
    <location>
        <begin position="144"/>
        <end position="183"/>
    </location>
</feature>
<keyword evidence="7" id="KW-0175">Coiled coil</keyword>
<dbReference type="InterPro" id="IPR017907">
    <property type="entry name" value="Znf_RING_CS"/>
</dbReference>
<dbReference type="PANTHER" id="PTHR25465">
    <property type="entry name" value="B-BOX DOMAIN CONTAINING"/>
    <property type="match status" value="1"/>
</dbReference>
<evidence type="ECO:0000256" key="2">
    <source>
        <dbReference type="ARBA" id="ARBA00022723"/>
    </source>
</evidence>
<dbReference type="AlphaFoldDB" id="A0AAV2JX39"/>
<dbReference type="InterPro" id="IPR001841">
    <property type="entry name" value="Znf_RING"/>
</dbReference>
<gene>
    <name evidence="13" type="ORF">KC01_LOCUS11018</name>
</gene>
<dbReference type="CDD" id="cd19756">
    <property type="entry name" value="Bbox2"/>
    <property type="match status" value="1"/>
</dbReference>
<evidence type="ECO:0000259" key="11">
    <source>
        <dbReference type="PROSITE" id="PS50119"/>
    </source>
</evidence>
<dbReference type="PROSITE" id="PS50188">
    <property type="entry name" value="B302_SPRY"/>
    <property type="match status" value="1"/>
</dbReference>
<reference evidence="13 14" key="1">
    <citation type="submission" date="2024-04" db="EMBL/GenBank/DDBJ databases">
        <authorList>
            <person name="Waldvogel A.-M."/>
            <person name="Schoenle A."/>
        </authorList>
    </citation>
    <scope>NUCLEOTIDE SEQUENCE [LARGE SCALE GENOMIC DNA]</scope>
</reference>
<dbReference type="InterPro" id="IPR003879">
    <property type="entry name" value="Butyrophylin_SPRY"/>
</dbReference>
<keyword evidence="9" id="KW-1133">Transmembrane helix</keyword>
<evidence type="ECO:0000256" key="8">
    <source>
        <dbReference type="SAM" id="MobiDB-lite"/>
    </source>
</evidence>
<dbReference type="SUPFAM" id="SSF49899">
    <property type="entry name" value="Concanavalin A-like lectins/glucanases"/>
    <property type="match status" value="1"/>
</dbReference>
<dbReference type="SMART" id="SM00184">
    <property type="entry name" value="RING"/>
    <property type="match status" value="1"/>
</dbReference>
<evidence type="ECO:0000259" key="12">
    <source>
        <dbReference type="PROSITE" id="PS50188"/>
    </source>
</evidence>
<keyword evidence="9" id="KW-0472">Membrane</keyword>
<evidence type="ECO:0000256" key="4">
    <source>
        <dbReference type="ARBA" id="ARBA00022833"/>
    </source>
</evidence>
<evidence type="ECO:0000256" key="6">
    <source>
        <dbReference type="PROSITE-ProRule" id="PRU00024"/>
    </source>
</evidence>
<feature type="domain" description="B30.2/SPRY" evidence="12">
    <location>
        <begin position="594"/>
        <end position="794"/>
    </location>
</feature>
<dbReference type="SUPFAM" id="SSF57845">
    <property type="entry name" value="B-box zinc-binding domain"/>
    <property type="match status" value="1"/>
</dbReference>
<dbReference type="PROSITE" id="PS50119">
    <property type="entry name" value="ZF_BBOX"/>
    <property type="match status" value="1"/>
</dbReference>
<evidence type="ECO:0000256" key="7">
    <source>
        <dbReference type="SAM" id="Coils"/>
    </source>
</evidence>
<dbReference type="PANTHER" id="PTHR25465:SF73">
    <property type="entry name" value="E3 UBIQUITIN_ISG15 LIGASE TRIM25 ISOFORM X1"/>
    <property type="match status" value="1"/>
</dbReference>
<dbReference type="Pfam" id="PF13765">
    <property type="entry name" value="PRY"/>
    <property type="match status" value="1"/>
</dbReference>
<dbReference type="GO" id="GO:0045087">
    <property type="term" value="P:innate immune response"/>
    <property type="evidence" value="ECO:0007669"/>
    <property type="project" value="UniProtKB-KW"/>
</dbReference>
<dbReference type="InterPro" id="IPR043136">
    <property type="entry name" value="B30.2/SPRY_sf"/>
</dbReference>
<sequence length="794" mass="88274">MQSGGLLELQQQVESLLGTLVKAAAVELTKLFESTYLSTAANTGRRDLSSGSVKACNPLKVSEGKQSVGVQVNVVDCTSTARPDPFLCLDDSGFKVDGLTPSGFLLTEEDEAPIDPLWSAVNTLQDGVDPGDLLQSLLEIDTIPPSQSQGESYMKNEHSEEHNVSTDKHLESPQRPSTKKKKYVIQPSVSDGTMNQTKFVCPIILKTQSPKAEVQSPEQSSQAEPQQGNVSTAKGKAYSPSVFDGTITPAHAGVSQKNQHVIKMNSLDLKLLTPCAVPLVDVLSVPLDFPKDAVMNRLLITKCLETIMANPGENERLQLALLLTCPVCQDIFTDPRQLPCGHSLCLACVQRMIDHTSGVPFRCPDCRAYFGPVIEVQNNYTLSGIAEEYKGRNQEIKEEVKVFCDCCPGNTTLASKTCLKCEVSLCPTHLRSHQELPVYTGHALVEPLSDLHQRKCPQHDDQVLSYYCRVTGRYICNLCSLKTKQTDLATHACNVMKAELTQYMDGQLKVLQEKLSESTASVNKLQGEINEERKRMNSFDSCFNSVTIVLLCLWFIVLYYAYNYSSENQKLHDKWEKQEKHVQKMYTTIADLKLDQEYSCRWQTPVNSLDEESLMLDLDSVSPFLKVSEDLQTVQRVKTRLEYPNSRQRFTEVPQVISSHCFSSGTHVWEVEVSGYWEIAVTFKSIQRKVKETSSFGSNAKSWSLTHTDKGKLYVLHNKEKTALEKSLRSSRIAVAVSFVRGTIAFSSEGGAGTKLYEFSETQLTEPLCLGIGLYRADLSSSASIVKAFKIKET</sequence>
<dbReference type="Pfam" id="PF15227">
    <property type="entry name" value="zf-C3HC4_4"/>
    <property type="match status" value="1"/>
</dbReference>
<evidence type="ECO:0000256" key="3">
    <source>
        <dbReference type="ARBA" id="ARBA00022771"/>
    </source>
</evidence>
<dbReference type="PROSITE" id="PS50089">
    <property type="entry name" value="ZF_RING_2"/>
    <property type="match status" value="1"/>
</dbReference>
<dbReference type="InterPro" id="IPR013083">
    <property type="entry name" value="Znf_RING/FYVE/PHD"/>
</dbReference>
<dbReference type="SUPFAM" id="SSF57850">
    <property type="entry name" value="RING/U-box"/>
    <property type="match status" value="1"/>
</dbReference>
<evidence type="ECO:0000313" key="13">
    <source>
        <dbReference type="EMBL" id="CAL1580107.1"/>
    </source>
</evidence>
<feature type="region of interest" description="Disordered" evidence="8">
    <location>
        <begin position="210"/>
        <end position="235"/>
    </location>
</feature>
<dbReference type="PROSITE" id="PS00518">
    <property type="entry name" value="ZF_RING_1"/>
    <property type="match status" value="1"/>
</dbReference>
<keyword evidence="1" id="KW-0399">Innate immunity</keyword>
<protein>
    <submittedName>
        <fullName evidence="13">Uncharacterized protein</fullName>
    </submittedName>
</protein>
<evidence type="ECO:0000256" key="1">
    <source>
        <dbReference type="ARBA" id="ARBA00022588"/>
    </source>
</evidence>
<dbReference type="InterPro" id="IPR000315">
    <property type="entry name" value="Znf_B-box"/>
</dbReference>
<keyword evidence="5" id="KW-0391">Immunity</keyword>
<evidence type="ECO:0000313" key="14">
    <source>
        <dbReference type="Proteomes" id="UP001497482"/>
    </source>
</evidence>
<evidence type="ECO:0000256" key="9">
    <source>
        <dbReference type="SAM" id="Phobius"/>
    </source>
</evidence>
<dbReference type="PRINTS" id="PR01407">
    <property type="entry name" value="BUTYPHLNCDUF"/>
</dbReference>
<dbReference type="Gene3D" id="3.30.40.10">
    <property type="entry name" value="Zinc/RING finger domain, C3HC4 (zinc finger)"/>
    <property type="match status" value="1"/>
</dbReference>
<organism evidence="13 14">
    <name type="scientific">Knipowitschia caucasica</name>
    <name type="common">Caucasian dwarf goby</name>
    <name type="synonym">Pomatoschistus caucasicus</name>
    <dbReference type="NCBI Taxonomy" id="637954"/>
    <lineage>
        <taxon>Eukaryota</taxon>
        <taxon>Metazoa</taxon>
        <taxon>Chordata</taxon>
        <taxon>Craniata</taxon>
        <taxon>Vertebrata</taxon>
        <taxon>Euteleostomi</taxon>
        <taxon>Actinopterygii</taxon>
        <taxon>Neopterygii</taxon>
        <taxon>Teleostei</taxon>
        <taxon>Neoteleostei</taxon>
        <taxon>Acanthomorphata</taxon>
        <taxon>Gobiaria</taxon>
        <taxon>Gobiiformes</taxon>
        <taxon>Gobioidei</taxon>
        <taxon>Gobiidae</taxon>
        <taxon>Gobiinae</taxon>
        <taxon>Knipowitschia</taxon>
    </lineage>
</organism>
<keyword evidence="4" id="KW-0862">Zinc</keyword>
<keyword evidence="2" id="KW-0479">Metal-binding</keyword>
<feature type="compositionally biased region" description="Basic and acidic residues" evidence="8">
    <location>
        <begin position="154"/>
        <end position="172"/>
    </location>
</feature>
<dbReference type="InterPro" id="IPR006574">
    <property type="entry name" value="PRY"/>
</dbReference>
<dbReference type="Proteomes" id="UP001497482">
    <property type="component" value="Chromosome 14"/>
</dbReference>
<dbReference type="Gene3D" id="2.60.120.920">
    <property type="match status" value="1"/>
</dbReference>
<dbReference type="InterPro" id="IPR003877">
    <property type="entry name" value="SPRY_dom"/>
</dbReference>
<keyword evidence="9" id="KW-0812">Transmembrane</keyword>
<keyword evidence="3 6" id="KW-0863">Zinc-finger</keyword>
<evidence type="ECO:0000259" key="10">
    <source>
        <dbReference type="PROSITE" id="PS50089"/>
    </source>
</evidence>
<dbReference type="GO" id="GO:0008270">
    <property type="term" value="F:zinc ion binding"/>
    <property type="evidence" value="ECO:0007669"/>
    <property type="project" value="UniProtKB-KW"/>
</dbReference>
<dbReference type="GO" id="GO:0005737">
    <property type="term" value="C:cytoplasm"/>
    <property type="evidence" value="ECO:0007669"/>
    <property type="project" value="UniProtKB-ARBA"/>
</dbReference>
<dbReference type="InterPro" id="IPR001870">
    <property type="entry name" value="B30.2/SPRY"/>
</dbReference>
<feature type="domain" description="RING-type" evidence="10">
    <location>
        <begin position="325"/>
        <end position="367"/>
    </location>
</feature>
<dbReference type="Pfam" id="PF00622">
    <property type="entry name" value="SPRY"/>
    <property type="match status" value="1"/>
</dbReference>
<dbReference type="SMART" id="SM00589">
    <property type="entry name" value="PRY"/>
    <property type="match status" value="1"/>
</dbReference>
<name>A0AAV2JX39_KNICA</name>
<keyword evidence="14" id="KW-1185">Reference proteome</keyword>
<feature type="domain" description="B box-type" evidence="11">
    <location>
        <begin position="451"/>
        <end position="491"/>
    </location>
</feature>
<dbReference type="InterPro" id="IPR051051">
    <property type="entry name" value="E3_ubiq-ligase_TRIM/RNF"/>
</dbReference>
<feature type="coiled-coil region" evidence="7">
    <location>
        <begin position="508"/>
        <end position="535"/>
    </location>
</feature>
<dbReference type="Gene3D" id="3.30.160.60">
    <property type="entry name" value="Classic Zinc Finger"/>
    <property type="match status" value="1"/>
</dbReference>
<evidence type="ECO:0000256" key="5">
    <source>
        <dbReference type="ARBA" id="ARBA00022859"/>
    </source>
</evidence>